<proteinExistence type="predicted"/>
<sequence length="758" mass="84060">MSNRHRSRSKEGSRERRSSTREKSREKSSKASSSSSTKEASRSKHRSEEKSSRPSSSRHREKAREESREPSKSRSHRTERLPPRPSAERRSSSKKKSPPPPPDDEYQYEDDFEDYESDFEEDEDEADSALVASTPSRGEPPKAGERAPVDVEQSPMLQRLLNRKSATTAPLLEVPSPRVSSAKRKIVFDNAKQVDFAAASAVAQRYAKLKDLIGLEKVSFRVDDLPAMRDYDFYMSMFGIGNRMQNFCQTGDDHYSSEVQTETTETFVAWTQHPAADERASGREGFAKIEAEGDPDDIDIEIFKNSHMQNPKLKKFLELAADLIIEALSTETEKAAPVYAKHKAEFAFSAGFNILSLPNIAREAEATYVLKNPAKPNALLATFFVSRAKAVESTVFGRSLLVEFNLKDSEAPDNILLCENKVKCCCYSPDGKSAIFAGLNDGTIVAWDLKEPAVAQSTSVVEWIDQKEPIPLRRPSYDSAFQKETGGSPVVQIATIGDANRGSYQVIHLGETGDITVWTVLEEFADDFDVDLGLRPEARFKLSRSTLIPADNLVASLSPTLSNLIANEMIVYCKAQFLVGTDLGFLVSKNRARSAAVGPRRVLLNDADSSDPSQITSMRISPFYNDLLLIGLSSGSLLIYKISSACVLTSLSPAASSRQAVTAVEWSPVTPSVFYSIHDGDRLLVWDLQSTRNALHICAMKEKLQAKIVRTDAWAEGRLGYLAMALSSGHTHVHCLEPMSREDAKTFDLVDFLKNEEK</sequence>
<feature type="compositionally biased region" description="Basic and acidic residues" evidence="1">
    <location>
        <begin position="39"/>
        <end position="52"/>
    </location>
</feature>
<dbReference type="GO" id="GO:0045503">
    <property type="term" value="F:dynein light chain binding"/>
    <property type="evidence" value="ECO:0007669"/>
    <property type="project" value="InterPro"/>
</dbReference>
<evidence type="ECO:0000313" key="3">
    <source>
        <dbReference type="Proteomes" id="UP001175271"/>
    </source>
</evidence>
<feature type="compositionally biased region" description="Acidic residues" evidence="1">
    <location>
        <begin position="102"/>
        <end position="127"/>
    </location>
</feature>
<dbReference type="EMBL" id="JAUCMV010000002">
    <property type="protein sequence ID" value="KAK0417926.1"/>
    <property type="molecule type" value="Genomic_DNA"/>
</dbReference>
<evidence type="ECO:0008006" key="4">
    <source>
        <dbReference type="Google" id="ProtNLM"/>
    </source>
</evidence>
<feature type="compositionally biased region" description="Basic and acidic residues" evidence="1">
    <location>
        <begin position="139"/>
        <end position="149"/>
    </location>
</feature>
<protein>
    <recommendedName>
        <fullName evidence="4">WD repeat-containing protein 60</fullName>
    </recommendedName>
</protein>
<dbReference type="PANTHER" id="PTHR16022">
    <property type="entry name" value="WD REPEAT DOMAIN 60"/>
    <property type="match status" value="1"/>
</dbReference>
<gene>
    <name evidence="2" type="ORF">QR680_013282</name>
</gene>
<dbReference type="GO" id="GO:0005929">
    <property type="term" value="C:cilium"/>
    <property type="evidence" value="ECO:0007669"/>
    <property type="project" value="GOC"/>
</dbReference>
<evidence type="ECO:0000313" key="2">
    <source>
        <dbReference type="EMBL" id="KAK0417926.1"/>
    </source>
</evidence>
<feature type="compositionally biased region" description="Basic and acidic residues" evidence="1">
    <location>
        <begin position="62"/>
        <end position="91"/>
    </location>
</feature>
<dbReference type="GO" id="GO:0005868">
    <property type="term" value="C:cytoplasmic dynein complex"/>
    <property type="evidence" value="ECO:0007669"/>
    <property type="project" value="InterPro"/>
</dbReference>
<name>A0AA39I6I9_9BILA</name>
<organism evidence="2 3">
    <name type="scientific">Steinernema hermaphroditum</name>
    <dbReference type="NCBI Taxonomy" id="289476"/>
    <lineage>
        <taxon>Eukaryota</taxon>
        <taxon>Metazoa</taxon>
        <taxon>Ecdysozoa</taxon>
        <taxon>Nematoda</taxon>
        <taxon>Chromadorea</taxon>
        <taxon>Rhabditida</taxon>
        <taxon>Tylenchina</taxon>
        <taxon>Panagrolaimomorpha</taxon>
        <taxon>Strongyloidoidea</taxon>
        <taxon>Steinernematidae</taxon>
        <taxon>Steinernema</taxon>
    </lineage>
</organism>
<dbReference type="InterPro" id="IPR015943">
    <property type="entry name" value="WD40/YVTN_repeat-like_dom_sf"/>
</dbReference>
<dbReference type="PANTHER" id="PTHR16022:SF0">
    <property type="entry name" value="CYTOPLASMIC DYNEIN 2 INTERMEDIATE CHAIN 1"/>
    <property type="match status" value="1"/>
</dbReference>
<dbReference type="SMART" id="SM00320">
    <property type="entry name" value="WD40"/>
    <property type="match status" value="3"/>
</dbReference>
<dbReference type="AlphaFoldDB" id="A0AA39I6I9"/>
<dbReference type="InterPro" id="IPR001680">
    <property type="entry name" value="WD40_rpt"/>
</dbReference>
<dbReference type="GO" id="GO:0045504">
    <property type="term" value="F:dynein heavy chain binding"/>
    <property type="evidence" value="ECO:0007669"/>
    <property type="project" value="InterPro"/>
</dbReference>
<dbReference type="Gene3D" id="2.130.10.10">
    <property type="entry name" value="YVTN repeat-like/Quinoprotein amine dehydrogenase"/>
    <property type="match status" value="1"/>
</dbReference>
<comment type="caution">
    <text evidence="2">The sequence shown here is derived from an EMBL/GenBank/DDBJ whole genome shotgun (WGS) entry which is preliminary data.</text>
</comment>
<reference evidence="2" key="1">
    <citation type="submission" date="2023-06" db="EMBL/GenBank/DDBJ databases">
        <title>Genomic analysis of the entomopathogenic nematode Steinernema hermaphroditum.</title>
        <authorList>
            <person name="Schwarz E.M."/>
            <person name="Heppert J.K."/>
            <person name="Baniya A."/>
            <person name="Schwartz H.T."/>
            <person name="Tan C.-H."/>
            <person name="Antoshechkin I."/>
            <person name="Sternberg P.W."/>
            <person name="Goodrich-Blair H."/>
            <person name="Dillman A.R."/>
        </authorList>
    </citation>
    <scope>NUCLEOTIDE SEQUENCE</scope>
    <source>
        <strain evidence="2">PS9179</strain>
        <tissue evidence="2">Whole animal</tissue>
    </source>
</reference>
<dbReference type="SUPFAM" id="SSF50978">
    <property type="entry name" value="WD40 repeat-like"/>
    <property type="match status" value="1"/>
</dbReference>
<dbReference type="GO" id="GO:0042073">
    <property type="term" value="P:intraciliary transport"/>
    <property type="evidence" value="ECO:0007669"/>
    <property type="project" value="InterPro"/>
</dbReference>
<dbReference type="InterPro" id="IPR042505">
    <property type="entry name" value="DYNC2I1"/>
</dbReference>
<feature type="compositionally biased region" description="Basic and acidic residues" evidence="1">
    <location>
        <begin position="9"/>
        <end position="29"/>
    </location>
</feature>
<dbReference type="Proteomes" id="UP001175271">
    <property type="component" value="Unassembled WGS sequence"/>
</dbReference>
<keyword evidence="3" id="KW-1185">Reference proteome</keyword>
<accession>A0AA39I6I9</accession>
<evidence type="ECO:0000256" key="1">
    <source>
        <dbReference type="SAM" id="MobiDB-lite"/>
    </source>
</evidence>
<dbReference type="InterPro" id="IPR036322">
    <property type="entry name" value="WD40_repeat_dom_sf"/>
</dbReference>
<feature type="region of interest" description="Disordered" evidence="1">
    <location>
        <begin position="1"/>
        <end position="154"/>
    </location>
</feature>